<protein>
    <submittedName>
        <fullName evidence="1">Uncharacterized protein</fullName>
    </submittedName>
</protein>
<accession>A0AA88E2R2</accession>
<evidence type="ECO:0000313" key="2">
    <source>
        <dbReference type="Proteomes" id="UP001187192"/>
    </source>
</evidence>
<gene>
    <name evidence="1" type="ORF">TIFTF001_032122</name>
</gene>
<comment type="caution">
    <text evidence="1">The sequence shown here is derived from an EMBL/GenBank/DDBJ whole genome shotgun (WGS) entry which is preliminary data.</text>
</comment>
<keyword evidence="2" id="KW-1185">Reference proteome</keyword>
<name>A0AA88E2R2_FICCA</name>
<reference evidence="1" key="1">
    <citation type="submission" date="2023-07" db="EMBL/GenBank/DDBJ databases">
        <title>draft genome sequence of fig (Ficus carica).</title>
        <authorList>
            <person name="Takahashi T."/>
            <person name="Nishimura K."/>
        </authorList>
    </citation>
    <scope>NUCLEOTIDE SEQUENCE</scope>
</reference>
<dbReference type="AlphaFoldDB" id="A0AA88E2R2"/>
<sequence length="88" mass="8678">MLLLLQGLDQSLLFVVLRREHGVTAIVTVVFILGVDGDADLAAGAGGGGRGGGWSSGGGGGGGVMWVAGRGRVVDFEGGELGIGGIER</sequence>
<proteinExistence type="predicted"/>
<organism evidence="1 2">
    <name type="scientific">Ficus carica</name>
    <name type="common">Common fig</name>
    <dbReference type="NCBI Taxonomy" id="3494"/>
    <lineage>
        <taxon>Eukaryota</taxon>
        <taxon>Viridiplantae</taxon>
        <taxon>Streptophyta</taxon>
        <taxon>Embryophyta</taxon>
        <taxon>Tracheophyta</taxon>
        <taxon>Spermatophyta</taxon>
        <taxon>Magnoliopsida</taxon>
        <taxon>eudicotyledons</taxon>
        <taxon>Gunneridae</taxon>
        <taxon>Pentapetalae</taxon>
        <taxon>rosids</taxon>
        <taxon>fabids</taxon>
        <taxon>Rosales</taxon>
        <taxon>Moraceae</taxon>
        <taxon>Ficeae</taxon>
        <taxon>Ficus</taxon>
    </lineage>
</organism>
<dbReference type="EMBL" id="BTGU01000140">
    <property type="protein sequence ID" value="GMN63029.1"/>
    <property type="molecule type" value="Genomic_DNA"/>
</dbReference>
<dbReference type="Proteomes" id="UP001187192">
    <property type="component" value="Unassembled WGS sequence"/>
</dbReference>
<evidence type="ECO:0000313" key="1">
    <source>
        <dbReference type="EMBL" id="GMN63029.1"/>
    </source>
</evidence>